<feature type="transmembrane region" description="Helical" evidence="1">
    <location>
        <begin position="117"/>
        <end position="140"/>
    </location>
</feature>
<accession>A0A8H5F4P5</accession>
<evidence type="ECO:0000313" key="2">
    <source>
        <dbReference type="EMBL" id="KAF5323710.1"/>
    </source>
</evidence>
<reference evidence="2 3" key="1">
    <citation type="journal article" date="2020" name="ISME J.">
        <title>Uncovering the hidden diversity of litter-decomposition mechanisms in mushroom-forming fungi.</title>
        <authorList>
            <person name="Floudas D."/>
            <person name="Bentzer J."/>
            <person name="Ahren D."/>
            <person name="Johansson T."/>
            <person name="Persson P."/>
            <person name="Tunlid A."/>
        </authorList>
    </citation>
    <scope>NUCLEOTIDE SEQUENCE [LARGE SCALE GENOMIC DNA]</scope>
    <source>
        <strain evidence="2 3">CBS 101986</strain>
    </source>
</reference>
<dbReference type="AlphaFoldDB" id="A0A8H5F4P5"/>
<name>A0A8H5F4P5_9AGAR</name>
<keyword evidence="3" id="KW-1185">Reference proteome</keyword>
<keyword evidence="1" id="KW-1133">Transmembrane helix</keyword>
<evidence type="ECO:0000313" key="3">
    <source>
        <dbReference type="Proteomes" id="UP000567179"/>
    </source>
</evidence>
<dbReference type="OrthoDB" id="3038990at2759"/>
<keyword evidence="1" id="KW-0472">Membrane</keyword>
<sequence>METPESVAYKKALTKYAAVGALAVLTWDIVDNIPGDYSAMFGKRNHRKKLSFAKCVYIASRFGAFAYQFIGIIFSTAPVEHCALLSNIAFGCCPLSIAGTGLLFFLRLRAIYNRNRLIVGVFFILWLALLASAINLPFGFKGAAIKGTPYCTYAYVSRVAFYSRIAPLVFDTLVFIAISWRLSRISALNETNHGVGKKTINTMVFGTNLPTFSRGLLTDGQMYYLFTIIFGVASAVMSFSPLVREPLADLLEDSYLVLVNIMACRVFRRTMSGAIRESEISTSVLNQPVQFRIRVGPDSSANVGKSQNTL</sequence>
<proteinExistence type="predicted"/>
<feature type="transmembrane region" description="Helical" evidence="1">
    <location>
        <begin position="223"/>
        <end position="243"/>
    </location>
</feature>
<feature type="transmembrane region" description="Helical" evidence="1">
    <location>
        <begin position="51"/>
        <end position="77"/>
    </location>
</feature>
<keyword evidence="1" id="KW-0812">Transmembrane</keyword>
<feature type="transmembrane region" description="Helical" evidence="1">
    <location>
        <begin position="160"/>
        <end position="180"/>
    </location>
</feature>
<dbReference type="Proteomes" id="UP000567179">
    <property type="component" value="Unassembled WGS sequence"/>
</dbReference>
<feature type="transmembrane region" description="Helical" evidence="1">
    <location>
        <begin position="83"/>
        <end position="105"/>
    </location>
</feature>
<evidence type="ECO:0000256" key="1">
    <source>
        <dbReference type="SAM" id="Phobius"/>
    </source>
</evidence>
<dbReference type="EMBL" id="JAACJJ010000017">
    <property type="protein sequence ID" value="KAF5323710.1"/>
    <property type="molecule type" value="Genomic_DNA"/>
</dbReference>
<organism evidence="2 3">
    <name type="scientific">Psilocybe cf. subviscida</name>
    <dbReference type="NCBI Taxonomy" id="2480587"/>
    <lineage>
        <taxon>Eukaryota</taxon>
        <taxon>Fungi</taxon>
        <taxon>Dikarya</taxon>
        <taxon>Basidiomycota</taxon>
        <taxon>Agaricomycotina</taxon>
        <taxon>Agaricomycetes</taxon>
        <taxon>Agaricomycetidae</taxon>
        <taxon>Agaricales</taxon>
        <taxon>Agaricineae</taxon>
        <taxon>Strophariaceae</taxon>
        <taxon>Psilocybe</taxon>
    </lineage>
</organism>
<protein>
    <submittedName>
        <fullName evidence="2">Uncharacterized protein</fullName>
    </submittedName>
</protein>
<comment type="caution">
    <text evidence="2">The sequence shown here is derived from an EMBL/GenBank/DDBJ whole genome shotgun (WGS) entry which is preliminary data.</text>
</comment>
<gene>
    <name evidence="2" type="ORF">D9619_012931</name>
</gene>